<dbReference type="GO" id="GO:0043022">
    <property type="term" value="F:ribosome binding"/>
    <property type="evidence" value="ECO:0007669"/>
    <property type="project" value="InterPro"/>
</dbReference>
<dbReference type="Gene3D" id="2.30.30.240">
    <property type="entry name" value="PRC-barrel domain"/>
    <property type="match status" value="1"/>
</dbReference>
<sequence>MKQEFIEAGIIVGPHGIAGEVKIVPWCDSPEFLMGFSTVYLEEKPVKVLSAREHKGNVLAVLEGVSDRNQAILFKGKTVSIRREDASLPPKRHFLADVVGLEVREAETGKVLGKVSEVLALPAQSIFVVKGEREIMIPAVDAFIMETNVEGGYLTVRLIEGM</sequence>
<gene>
    <name evidence="7" type="primary">rimM_21</name>
    <name evidence="7" type="ORF">SDC9_67644</name>
</gene>
<dbReference type="Pfam" id="PF24986">
    <property type="entry name" value="PRC_RimM"/>
    <property type="match status" value="1"/>
</dbReference>
<evidence type="ECO:0000313" key="7">
    <source>
        <dbReference type="EMBL" id="MPM21201.1"/>
    </source>
</evidence>
<dbReference type="SUPFAM" id="SSF50447">
    <property type="entry name" value="Translation proteins"/>
    <property type="match status" value="1"/>
</dbReference>
<dbReference type="GO" id="GO:0005840">
    <property type="term" value="C:ribosome"/>
    <property type="evidence" value="ECO:0007669"/>
    <property type="project" value="InterPro"/>
</dbReference>
<proteinExistence type="inferred from homology"/>
<protein>
    <submittedName>
        <fullName evidence="7">Ribosome maturation factor RimM</fullName>
    </submittedName>
</protein>
<evidence type="ECO:0000256" key="2">
    <source>
        <dbReference type="ARBA" id="ARBA00022517"/>
    </source>
</evidence>
<dbReference type="PANTHER" id="PTHR33692:SF1">
    <property type="entry name" value="RIBOSOME MATURATION FACTOR RIMM"/>
    <property type="match status" value="1"/>
</dbReference>
<dbReference type="HAMAP" id="MF_00014">
    <property type="entry name" value="Ribosome_mat_RimM"/>
    <property type="match status" value="1"/>
</dbReference>
<keyword evidence="3" id="KW-0698">rRNA processing</keyword>
<evidence type="ECO:0000256" key="4">
    <source>
        <dbReference type="ARBA" id="ARBA00023186"/>
    </source>
</evidence>
<evidence type="ECO:0000259" key="6">
    <source>
        <dbReference type="Pfam" id="PF24986"/>
    </source>
</evidence>
<dbReference type="EMBL" id="VSSQ01003543">
    <property type="protein sequence ID" value="MPM21201.1"/>
    <property type="molecule type" value="Genomic_DNA"/>
</dbReference>
<dbReference type="NCBIfam" id="TIGR02273">
    <property type="entry name" value="16S_RimM"/>
    <property type="match status" value="1"/>
</dbReference>
<keyword evidence="1" id="KW-0963">Cytoplasm</keyword>
<name>A0A644XZW9_9ZZZZ</name>
<evidence type="ECO:0000256" key="3">
    <source>
        <dbReference type="ARBA" id="ARBA00022552"/>
    </source>
</evidence>
<accession>A0A644XZW9</accession>
<dbReference type="InterPro" id="IPR002676">
    <property type="entry name" value="RimM_N"/>
</dbReference>
<dbReference type="InterPro" id="IPR011961">
    <property type="entry name" value="RimM"/>
</dbReference>
<dbReference type="AlphaFoldDB" id="A0A644XZW9"/>
<feature type="domain" description="Ribosome maturation factor RimM PRC barrel" evidence="6">
    <location>
        <begin position="97"/>
        <end position="161"/>
    </location>
</feature>
<dbReference type="InterPro" id="IPR036976">
    <property type="entry name" value="RimM_N_sf"/>
</dbReference>
<dbReference type="SUPFAM" id="SSF50346">
    <property type="entry name" value="PRC-barrel domain"/>
    <property type="match status" value="1"/>
</dbReference>
<dbReference type="GO" id="GO:0006364">
    <property type="term" value="P:rRNA processing"/>
    <property type="evidence" value="ECO:0007669"/>
    <property type="project" value="UniProtKB-KW"/>
</dbReference>
<comment type="caution">
    <text evidence="7">The sequence shown here is derived from an EMBL/GenBank/DDBJ whole genome shotgun (WGS) entry which is preliminary data.</text>
</comment>
<dbReference type="InterPro" id="IPR009000">
    <property type="entry name" value="Transl_B-barrel_sf"/>
</dbReference>
<reference evidence="7" key="1">
    <citation type="submission" date="2019-08" db="EMBL/GenBank/DDBJ databases">
        <authorList>
            <person name="Kucharzyk K."/>
            <person name="Murdoch R.W."/>
            <person name="Higgins S."/>
            <person name="Loffler F."/>
        </authorList>
    </citation>
    <scope>NUCLEOTIDE SEQUENCE</scope>
</reference>
<dbReference type="InterPro" id="IPR056792">
    <property type="entry name" value="PRC_RimM"/>
</dbReference>
<dbReference type="Gene3D" id="2.40.30.60">
    <property type="entry name" value="RimM"/>
    <property type="match status" value="1"/>
</dbReference>
<feature type="domain" description="RimM N-terminal" evidence="5">
    <location>
        <begin position="8"/>
        <end position="85"/>
    </location>
</feature>
<dbReference type="InterPro" id="IPR011033">
    <property type="entry name" value="PRC_barrel-like_sf"/>
</dbReference>
<dbReference type="PANTHER" id="PTHR33692">
    <property type="entry name" value="RIBOSOME MATURATION FACTOR RIMM"/>
    <property type="match status" value="1"/>
</dbReference>
<keyword evidence="2" id="KW-0690">Ribosome biogenesis</keyword>
<keyword evidence="4" id="KW-0143">Chaperone</keyword>
<organism evidence="7">
    <name type="scientific">bioreactor metagenome</name>
    <dbReference type="NCBI Taxonomy" id="1076179"/>
    <lineage>
        <taxon>unclassified sequences</taxon>
        <taxon>metagenomes</taxon>
        <taxon>ecological metagenomes</taxon>
    </lineage>
</organism>
<evidence type="ECO:0000259" key="5">
    <source>
        <dbReference type="Pfam" id="PF01782"/>
    </source>
</evidence>
<dbReference type="Pfam" id="PF01782">
    <property type="entry name" value="RimM"/>
    <property type="match status" value="1"/>
</dbReference>
<evidence type="ECO:0000256" key="1">
    <source>
        <dbReference type="ARBA" id="ARBA00022490"/>
    </source>
</evidence>